<reference evidence="9 10" key="1">
    <citation type="submission" date="2018-07" db="EMBL/GenBank/DDBJ databases">
        <title>Genomic Encyclopedia of Type Strains, Phase IV (KMG-IV): sequencing the most valuable type-strain genomes for metagenomic binning, comparative biology and taxonomic classification.</title>
        <authorList>
            <person name="Goeker M."/>
        </authorList>
    </citation>
    <scope>NUCLEOTIDE SEQUENCE [LARGE SCALE GENOMIC DNA]</scope>
    <source>
        <strain evidence="9 10">DSM 27016</strain>
    </source>
</reference>
<organism evidence="9 10">
    <name type="scientific">Anaerobacterium chartisolvens</name>
    <dbReference type="NCBI Taxonomy" id="1297424"/>
    <lineage>
        <taxon>Bacteria</taxon>
        <taxon>Bacillati</taxon>
        <taxon>Bacillota</taxon>
        <taxon>Clostridia</taxon>
        <taxon>Eubacteriales</taxon>
        <taxon>Oscillospiraceae</taxon>
        <taxon>Anaerobacterium</taxon>
    </lineage>
</organism>
<dbReference type="EMBL" id="QPJT01000009">
    <property type="protein sequence ID" value="RCX16802.1"/>
    <property type="molecule type" value="Genomic_DNA"/>
</dbReference>
<sequence>MNYVLSVSEINRYIKELISKDMIMSGLWVRGEISNYKYHYSGHMYFTLKDEKCLIKCVMFKSHASALKFEPENGGRVIIKGYVSVFERDGQYQLYVEEMQPDGIGNLHMAFEQLKKKLFEEGLFDEANKKRLPFLPRAVGIVTSSTGSVVRDIINISSRRFREIELKIFPVAVQGEQAAGQISGAIKKLNRLGCVDVIILARGGGSLEELWAFNEEVVARSIFNSVIPVVSAVGHETDYTISDFVADVRAPTPSAAAEIVIPERAVLKERIMLLEARLKNGASAKIQNERAQLERLRASSAFRQPYDRLYQERMRLDTLNRYMHKAMLSVMEKKRSDLSLLIGKLDALSPLSIMSRGYGVIRSLEDGEVVRSVKAVRENERLSVELFDGKIICRAEDIKINPGL</sequence>
<comment type="subunit">
    <text evidence="5">Heterooligomer composed of large and small subunits.</text>
</comment>
<keyword evidence="1 5" id="KW-0963">Cytoplasm</keyword>
<evidence type="ECO:0000256" key="5">
    <source>
        <dbReference type="HAMAP-Rule" id="MF_00378"/>
    </source>
</evidence>
<dbReference type="PANTHER" id="PTHR30008:SF0">
    <property type="entry name" value="EXODEOXYRIBONUCLEASE 7 LARGE SUBUNIT"/>
    <property type="match status" value="1"/>
</dbReference>
<accession>A0A369B5L2</accession>
<dbReference type="GO" id="GO:0009318">
    <property type="term" value="C:exodeoxyribonuclease VII complex"/>
    <property type="evidence" value="ECO:0007669"/>
    <property type="project" value="UniProtKB-UniRule"/>
</dbReference>
<dbReference type="CDD" id="cd04489">
    <property type="entry name" value="ExoVII_LU_OBF"/>
    <property type="match status" value="1"/>
</dbReference>
<evidence type="ECO:0000259" key="8">
    <source>
        <dbReference type="Pfam" id="PF13742"/>
    </source>
</evidence>
<dbReference type="GO" id="GO:0008855">
    <property type="term" value="F:exodeoxyribonuclease VII activity"/>
    <property type="evidence" value="ECO:0007669"/>
    <property type="project" value="UniProtKB-UniRule"/>
</dbReference>
<name>A0A369B5L2_9FIRM</name>
<keyword evidence="3 5" id="KW-0378">Hydrolase</keyword>
<dbReference type="PANTHER" id="PTHR30008">
    <property type="entry name" value="EXODEOXYRIBONUCLEASE 7 LARGE SUBUNIT"/>
    <property type="match status" value="1"/>
</dbReference>
<comment type="function">
    <text evidence="5">Bidirectionally degrades single-stranded DNA into large acid-insoluble oligonucleotides, which are then degraded further into small acid-soluble oligonucleotides.</text>
</comment>
<protein>
    <recommendedName>
        <fullName evidence="5">Exodeoxyribonuclease 7 large subunit</fullName>
        <ecNumber evidence="5">3.1.11.6</ecNumber>
    </recommendedName>
    <alternativeName>
        <fullName evidence="5">Exodeoxyribonuclease VII large subunit</fullName>
        <shortName evidence="5">Exonuclease VII large subunit</shortName>
    </alternativeName>
</protein>
<dbReference type="EC" id="3.1.11.6" evidence="5"/>
<feature type="domain" description="Exonuclease VII large subunit C-terminal" evidence="7">
    <location>
        <begin position="123"/>
        <end position="339"/>
    </location>
</feature>
<dbReference type="InterPro" id="IPR003753">
    <property type="entry name" value="Exonuc_VII_L"/>
</dbReference>
<keyword evidence="4 5" id="KW-0269">Exonuclease</keyword>
<dbReference type="InterPro" id="IPR025824">
    <property type="entry name" value="OB-fold_nuc-bd_dom"/>
</dbReference>
<dbReference type="Proteomes" id="UP000253034">
    <property type="component" value="Unassembled WGS sequence"/>
</dbReference>
<comment type="caution">
    <text evidence="9">The sequence shown here is derived from an EMBL/GenBank/DDBJ whole genome shotgun (WGS) entry which is preliminary data.</text>
</comment>
<gene>
    <name evidence="5" type="primary">xseA</name>
    <name evidence="9" type="ORF">DFR58_10927</name>
</gene>
<evidence type="ECO:0000256" key="2">
    <source>
        <dbReference type="ARBA" id="ARBA00022722"/>
    </source>
</evidence>
<dbReference type="NCBIfam" id="TIGR00237">
    <property type="entry name" value="xseA"/>
    <property type="match status" value="1"/>
</dbReference>
<comment type="subcellular location">
    <subcellularLocation>
        <location evidence="5 6">Cytoplasm</location>
    </subcellularLocation>
</comment>
<dbReference type="GO" id="GO:0006308">
    <property type="term" value="P:DNA catabolic process"/>
    <property type="evidence" value="ECO:0007669"/>
    <property type="project" value="UniProtKB-UniRule"/>
</dbReference>
<evidence type="ECO:0000256" key="6">
    <source>
        <dbReference type="RuleBase" id="RU004355"/>
    </source>
</evidence>
<comment type="catalytic activity">
    <reaction evidence="5 6">
        <text>Exonucleolytic cleavage in either 5'- to 3'- or 3'- to 5'-direction to yield nucleoside 5'-phosphates.</text>
        <dbReference type="EC" id="3.1.11.6"/>
    </reaction>
</comment>
<dbReference type="Pfam" id="PF02601">
    <property type="entry name" value="Exonuc_VII_L"/>
    <property type="match status" value="1"/>
</dbReference>
<dbReference type="RefSeq" id="WP_114297538.1">
    <property type="nucleotide sequence ID" value="NZ_QPJT01000009.1"/>
</dbReference>
<evidence type="ECO:0000313" key="10">
    <source>
        <dbReference type="Proteomes" id="UP000253034"/>
    </source>
</evidence>
<evidence type="ECO:0000313" key="9">
    <source>
        <dbReference type="EMBL" id="RCX16802.1"/>
    </source>
</evidence>
<dbReference type="OrthoDB" id="9802795at2"/>
<evidence type="ECO:0000259" key="7">
    <source>
        <dbReference type="Pfam" id="PF02601"/>
    </source>
</evidence>
<dbReference type="InterPro" id="IPR020579">
    <property type="entry name" value="Exonuc_VII_lsu_C"/>
</dbReference>
<keyword evidence="2 5" id="KW-0540">Nuclease</keyword>
<dbReference type="HAMAP" id="MF_00378">
    <property type="entry name" value="Exonuc_7_L"/>
    <property type="match status" value="1"/>
</dbReference>
<feature type="domain" description="OB-fold nucleic acid binding" evidence="8">
    <location>
        <begin position="5"/>
        <end position="100"/>
    </location>
</feature>
<keyword evidence="10" id="KW-1185">Reference proteome</keyword>
<dbReference type="AlphaFoldDB" id="A0A369B5L2"/>
<evidence type="ECO:0000256" key="3">
    <source>
        <dbReference type="ARBA" id="ARBA00022801"/>
    </source>
</evidence>
<evidence type="ECO:0000256" key="4">
    <source>
        <dbReference type="ARBA" id="ARBA00022839"/>
    </source>
</evidence>
<comment type="similarity">
    <text evidence="5 6">Belongs to the XseA family.</text>
</comment>
<dbReference type="Pfam" id="PF13742">
    <property type="entry name" value="tRNA_anti_2"/>
    <property type="match status" value="1"/>
</dbReference>
<dbReference type="GO" id="GO:0003676">
    <property type="term" value="F:nucleic acid binding"/>
    <property type="evidence" value="ECO:0007669"/>
    <property type="project" value="InterPro"/>
</dbReference>
<proteinExistence type="inferred from homology"/>
<dbReference type="GO" id="GO:0005737">
    <property type="term" value="C:cytoplasm"/>
    <property type="evidence" value="ECO:0007669"/>
    <property type="project" value="UniProtKB-SubCell"/>
</dbReference>
<evidence type="ECO:0000256" key="1">
    <source>
        <dbReference type="ARBA" id="ARBA00022490"/>
    </source>
</evidence>